<evidence type="ECO:0000259" key="3">
    <source>
        <dbReference type="PROSITE" id="PS51462"/>
    </source>
</evidence>
<dbReference type="InterPro" id="IPR020476">
    <property type="entry name" value="Nudix_hydrolase"/>
</dbReference>
<dbReference type="Pfam" id="PF00293">
    <property type="entry name" value="NUDIX"/>
    <property type="match status" value="1"/>
</dbReference>
<dbReference type="Gene3D" id="3.90.79.10">
    <property type="entry name" value="Nucleoside Triphosphate Pyrophosphohydrolase"/>
    <property type="match status" value="1"/>
</dbReference>
<evidence type="ECO:0000313" key="5">
    <source>
        <dbReference type="Proteomes" id="UP001390339"/>
    </source>
</evidence>
<dbReference type="PROSITE" id="PS00893">
    <property type="entry name" value="NUDIX_BOX"/>
    <property type="match status" value="1"/>
</dbReference>
<comment type="caution">
    <text evidence="4">The sequence shown here is derived from an EMBL/GenBank/DDBJ whole genome shotgun (WGS) entry which is preliminary data.</text>
</comment>
<name>A0ABR2JPR1_9PEZI</name>
<comment type="similarity">
    <text evidence="2">Belongs to the Nudix hydrolase family.</text>
</comment>
<evidence type="ECO:0000256" key="1">
    <source>
        <dbReference type="ARBA" id="ARBA00022801"/>
    </source>
</evidence>
<proteinExistence type="inferred from homology"/>
<dbReference type="InterPro" id="IPR015797">
    <property type="entry name" value="NUDIX_hydrolase-like_dom_sf"/>
</dbReference>
<dbReference type="CDD" id="cd04678">
    <property type="entry name" value="NUDIX_MTH2_Nudt15"/>
    <property type="match status" value="1"/>
</dbReference>
<dbReference type="EMBL" id="JAPCWZ010000001">
    <property type="protein sequence ID" value="KAK8880262.1"/>
    <property type="molecule type" value="Genomic_DNA"/>
</dbReference>
<organism evidence="4 5">
    <name type="scientific">Apiospora arundinis</name>
    <dbReference type="NCBI Taxonomy" id="335852"/>
    <lineage>
        <taxon>Eukaryota</taxon>
        <taxon>Fungi</taxon>
        <taxon>Dikarya</taxon>
        <taxon>Ascomycota</taxon>
        <taxon>Pezizomycotina</taxon>
        <taxon>Sordariomycetes</taxon>
        <taxon>Xylariomycetidae</taxon>
        <taxon>Amphisphaeriales</taxon>
        <taxon>Apiosporaceae</taxon>
        <taxon>Apiospora</taxon>
    </lineage>
</organism>
<protein>
    <submittedName>
        <fullName evidence="4">NUDIX hydrolase domain-like protein</fullName>
    </submittedName>
</protein>
<evidence type="ECO:0000313" key="4">
    <source>
        <dbReference type="EMBL" id="KAK8880262.1"/>
    </source>
</evidence>
<dbReference type="PROSITE" id="PS51462">
    <property type="entry name" value="NUDIX"/>
    <property type="match status" value="1"/>
</dbReference>
<dbReference type="PANTHER" id="PTHR16099:SF5">
    <property type="entry name" value="NUCLEOTIDE TRIPHOSPHATE DIPHOSPHATASE NUDT15"/>
    <property type="match status" value="1"/>
</dbReference>
<dbReference type="InterPro" id="IPR000086">
    <property type="entry name" value="NUDIX_hydrolase_dom"/>
</dbReference>
<dbReference type="InterPro" id="IPR020084">
    <property type="entry name" value="NUDIX_hydrolase_CS"/>
</dbReference>
<dbReference type="PRINTS" id="PR00502">
    <property type="entry name" value="NUDIXFAMILY"/>
</dbReference>
<keyword evidence="5" id="KW-1185">Reference proteome</keyword>
<evidence type="ECO:0000256" key="2">
    <source>
        <dbReference type="RuleBase" id="RU003476"/>
    </source>
</evidence>
<accession>A0ABR2JPR1</accession>
<sequence length="156" mass="17690">MACNGLHPRVGVFALIRDDQNRILLGRRLSALGKGHWGLPGGHLEQGEDFSECVERETFEETGLRIRAGKVVGLTNDKFPEVDKHYVTVFLKCERSDPQQLPQRLEPNKCEGWAWKSWQEIQAMASRESGAQELFLPVENLVRENPSLSEVLHAEQ</sequence>
<feature type="domain" description="Nudix hydrolase" evidence="3">
    <location>
        <begin position="5"/>
        <end position="138"/>
    </location>
</feature>
<dbReference type="Proteomes" id="UP001390339">
    <property type="component" value="Unassembled WGS sequence"/>
</dbReference>
<keyword evidence="1 2" id="KW-0378">Hydrolase</keyword>
<reference evidence="4 5" key="1">
    <citation type="journal article" date="2024" name="IMA Fungus">
        <title>Apiospora arundinis, a panoply of carbohydrate-active enzymes and secondary metabolites.</title>
        <authorList>
            <person name="Sorensen T."/>
            <person name="Petersen C."/>
            <person name="Muurmann A.T."/>
            <person name="Christiansen J.V."/>
            <person name="Brundto M.L."/>
            <person name="Overgaard C.K."/>
            <person name="Boysen A.T."/>
            <person name="Wollenberg R.D."/>
            <person name="Larsen T.O."/>
            <person name="Sorensen J.L."/>
            <person name="Nielsen K.L."/>
            <person name="Sondergaard T.E."/>
        </authorList>
    </citation>
    <scope>NUCLEOTIDE SEQUENCE [LARGE SCALE GENOMIC DNA]</scope>
    <source>
        <strain evidence="4 5">AAU 773</strain>
    </source>
</reference>
<dbReference type="SUPFAM" id="SSF55811">
    <property type="entry name" value="Nudix"/>
    <property type="match status" value="1"/>
</dbReference>
<gene>
    <name evidence="4" type="ORF">PGQ11_001556</name>
</gene>
<dbReference type="PANTHER" id="PTHR16099">
    <property type="entry name" value="8-OXO-DGTP DIPHOSPHATES NUDT15"/>
    <property type="match status" value="1"/>
</dbReference>